<evidence type="ECO:0000256" key="1">
    <source>
        <dbReference type="ARBA" id="ARBA00022763"/>
    </source>
</evidence>
<dbReference type="KEGG" id="dtl:H8F01_19370"/>
<dbReference type="Proteomes" id="UP000515873">
    <property type="component" value="Chromosome"/>
</dbReference>
<evidence type="ECO:0000313" key="3">
    <source>
        <dbReference type="Proteomes" id="UP000515873"/>
    </source>
</evidence>
<dbReference type="NCBIfam" id="NF033429">
    <property type="entry name" value="ImuA_translesion"/>
    <property type="match status" value="1"/>
</dbReference>
<dbReference type="Gene3D" id="3.40.50.300">
    <property type="entry name" value="P-loop containing nucleotide triphosphate hydrolases"/>
    <property type="match status" value="1"/>
</dbReference>
<keyword evidence="1" id="KW-0227">DNA damage</keyword>
<dbReference type="SUPFAM" id="SSF52540">
    <property type="entry name" value="P-loop containing nucleoside triphosphate hydrolases"/>
    <property type="match status" value="1"/>
</dbReference>
<dbReference type="RefSeq" id="WP_187056652.1">
    <property type="nucleotide sequence ID" value="NZ_CP060412.1"/>
</dbReference>
<evidence type="ECO:0000313" key="2">
    <source>
        <dbReference type="EMBL" id="QNK01190.1"/>
    </source>
</evidence>
<dbReference type="InterPro" id="IPR050356">
    <property type="entry name" value="SulA_CellDiv_inhibitor"/>
</dbReference>
<sequence length="207" mass="22167">MGQVVALDSLLHSRQVWQGRAAPVPATTQPTGWPALDAALPTGGWPEHAMTEILLPADGVGELQLVLPTLARLTREGRPVVVISPPYVPYVAGWEARGVVMSGVDIVQADEQDVLWAAEQCLRSASCAAVLAWPVHADDRSLRRLQVAADTGKALAFVFRDRRHAVQASPAALRLELESTPAWQVRVRKCRGGNPPVGAVPLASGWS</sequence>
<dbReference type="PANTHER" id="PTHR35369:SF3">
    <property type="entry name" value="TRANSLESION DNA SYNTHESIS-ASSOCIATED PROTEIN IMUA"/>
    <property type="match status" value="1"/>
</dbReference>
<reference evidence="2 3" key="1">
    <citation type="submission" date="2020-08" db="EMBL/GenBank/DDBJ databases">
        <title>Dyella sp. G9 isolated from forest soil.</title>
        <authorList>
            <person name="Fu J."/>
            <person name="Qiu L."/>
        </authorList>
    </citation>
    <scope>NUCLEOTIDE SEQUENCE [LARGE SCALE GENOMIC DNA]</scope>
    <source>
        <strain evidence="2 3">G9</strain>
    </source>
</reference>
<accession>A0A7G8Q332</accession>
<gene>
    <name evidence="2" type="primary">imuA</name>
    <name evidence="2" type="ORF">H8F01_19370</name>
</gene>
<dbReference type="PIRSF" id="PIRSF037290">
    <property type="entry name" value="UCP037290"/>
    <property type="match status" value="1"/>
</dbReference>
<dbReference type="InterPro" id="IPR047610">
    <property type="entry name" value="ImuA_translesion"/>
</dbReference>
<protein>
    <submittedName>
        <fullName evidence="2">Translesion DNA synthesis-associated protein ImuA</fullName>
    </submittedName>
</protein>
<keyword evidence="3" id="KW-1185">Reference proteome</keyword>
<name>A0A7G8Q332_9GAMM</name>
<dbReference type="InterPro" id="IPR027417">
    <property type="entry name" value="P-loop_NTPase"/>
</dbReference>
<organism evidence="2 3">
    <name type="scientific">Dyella telluris</name>
    <dbReference type="NCBI Taxonomy" id="2763498"/>
    <lineage>
        <taxon>Bacteria</taxon>
        <taxon>Pseudomonadati</taxon>
        <taxon>Pseudomonadota</taxon>
        <taxon>Gammaproteobacteria</taxon>
        <taxon>Lysobacterales</taxon>
        <taxon>Rhodanobacteraceae</taxon>
        <taxon>Dyella</taxon>
    </lineage>
</organism>
<dbReference type="AlphaFoldDB" id="A0A7G8Q332"/>
<dbReference type="InterPro" id="IPR017166">
    <property type="entry name" value="UCP037290"/>
</dbReference>
<proteinExistence type="predicted"/>
<dbReference type="PANTHER" id="PTHR35369">
    <property type="entry name" value="BLR3025 PROTEIN-RELATED"/>
    <property type="match status" value="1"/>
</dbReference>
<dbReference type="GO" id="GO:0006281">
    <property type="term" value="P:DNA repair"/>
    <property type="evidence" value="ECO:0007669"/>
    <property type="project" value="TreeGrafter"/>
</dbReference>
<dbReference type="EMBL" id="CP060412">
    <property type="protein sequence ID" value="QNK01190.1"/>
    <property type="molecule type" value="Genomic_DNA"/>
</dbReference>